<keyword evidence="2" id="KW-1185">Reference proteome</keyword>
<evidence type="ECO:0000313" key="1">
    <source>
        <dbReference type="EMBL" id="KAG7505494.1"/>
    </source>
</evidence>
<sequence>MQVCLGLDADGCGTEPLAKRSISAARVRFIGQISYCVPSQHREQALHQCTPASFTLRCTVFPLKASCTVEHNVTSRVSAHFTNSKQSFLIQRISPLSGFFRKAVVRVWETNTFHVASSEEGKMAEDQLQMYSSDRELI</sequence>
<proteinExistence type="predicted"/>
<accession>A0AAV6RKX0</accession>
<gene>
    <name evidence="1" type="ORF">JOB18_033011</name>
</gene>
<evidence type="ECO:0000313" key="2">
    <source>
        <dbReference type="Proteomes" id="UP000693946"/>
    </source>
</evidence>
<comment type="caution">
    <text evidence="1">The sequence shown here is derived from an EMBL/GenBank/DDBJ whole genome shotgun (WGS) entry which is preliminary data.</text>
</comment>
<protein>
    <submittedName>
        <fullName evidence="1">Uncharacterized protein</fullName>
    </submittedName>
</protein>
<dbReference type="Proteomes" id="UP000693946">
    <property type="component" value="Linkage Group LG19"/>
</dbReference>
<dbReference type="EMBL" id="JAGKHQ010000011">
    <property type="protein sequence ID" value="KAG7505494.1"/>
    <property type="molecule type" value="Genomic_DNA"/>
</dbReference>
<dbReference type="AlphaFoldDB" id="A0AAV6RKX0"/>
<organism evidence="1 2">
    <name type="scientific">Solea senegalensis</name>
    <name type="common">Senegalese sole</name>
    <dbReference type="NCBI Taxonomy" id="28829"/>
    <lineage>
        <taxon>Eukaryota</taxon>
        <taxon>Metazoa</taxon>
        <taxon>Chordata</taxon>
        <taxon>Craniata</taxon>
        <taxon>Vertebrata</taxon>
        <taxon>Euteleostomi</taxon>
        <taxon>Actinopterygii</taxon>
        <taxon>Neopterygii</taxon>
        <taxon>Teleostei</taxon>
        <taxon>Neoteleostei</taxon>
        <taxon>Acanthomorphata</taxon>
        <taxon>Carangaria</taxon>
        <taxon>Pleuronectiformes</taxon>
        <taxon>Pleuronectoidei</taxon>
        <taxon>Soleidae</taxon>
        <taxon>Solea</taxon>
    </lineage>
</organism>
<reference evidence="1 2" key="1">
    <citation type="journal article" date="2021" name="Sci. Rep.">
        <title>Chromosome anchoring in Senegalese sole (Solea senegalensis) reveals sex-associated markers and genome rearrangements in flatfish.</title>
        <authorList>
            <person name="Guerrero-Cozar I."/>
            <person name="Gomez-Garrido J."/>
            <person name="Berbel C."/>
            <person name="Martinez-Blanch J.F."/>
            <person name="Alioto T."/>
            <person name="Claros M.G."/>
            <person name="Gagnaire P.A."/>
            <person name="Manchado M."/>
        </authorList>
    </citation>
    <scope>NUCLEOTIDE SEQUENCE [LARGE SCALE GENOMIC DNA]</scope>
    <source>
        <strain evidence="1">Sse05_10M</strain>
    </source>
</reference>
<name>A0AAV6RKX0_SOLSE</name>